<organism evidence="3 4">
    <name type="scientific">Penicillium brasilianum</name>
    <dbReference type="NCBI Taxonomy" id="104259"/>
    <lineage>
        <taxon>Eukaryota</taxon>
        <taxon>Fungi</taxon>
        <taxon>Dikarya</taxon>
        <taxon>Ascomycota</taxon>
        <taxon>Pezizomycotina</taxon>
        <taxon>Eurotiomycetes</taxon>
        <taxon>Eurotiomycetidae</taxon>
        <taxon>Eurotiales</taxon>
        <taxon>Aspergillaceae</taxon>
        <taxon>Penicillium</taxon>
    </lineage>
</organism>
<keyword evidence="4" id="KW-1185">Reference proteome</keyword>
<sequence>MQHKVLATLLFATAALAVPASDATITPDDLLDYVDLPIETETIPSDILSVIETAIPSTWYQALETDSAFQSSVLNDLLHSTYPAWYNSLPDSVKSWATAEGEAEVSALSSYFSAVPTVTPTSGSNSAGSRSHSSSTPLSTSASSTTASTPLTLTSTATQTKSATSSGSSSTSASGSGTSSSTGGAPAATGGLAISLAGAAGVLGLALAL</sequence>
<accession>A0A0F7TV19</accession>
<gene>
    <name evidence="3" type="ORF">PMG11_09134</name>
</gene>
<feature type="compositionally biased region" description="Low complexity" evidence="1">
    <location>
        <begin position="122"/>
        <end position="186"/>
    </location>
</feature>
<evidence type="ECO:0000313" key="3">
    <source>
        <dbReference type="EMBL" id="CEJ60563.1"/>
    </source>
</evidence>
<protein>
    <recommendedName>
        <fullName evidence="5">GPI anchored protein</fullName>
    </recommendedName>
</protein>
<dbReference type="OrthoDB" id="5419608at2759"/>
<feature type="region of interest" description="Disordered" evidence="1">
    <location>
        <begin position="120"/>
        <end position="186"/>
    </location>
</feature>
<keyword evidence="2" id="KW-0732">Signal</keyword>
<dbReference type="Proteomes" id="UP000042958">
    <property type="component" value="Unassembled WGS sequence"/>
</dbReference>
<dbReference type="AlphaFoldDB" id="A0A0F7TV19"/>
<evidence type="ECO:0000256" key="2">
    <source>
        <dbReference type="SAM" id="SignalP"/>
    </source>
</evidence>
<feature type="signal peptide" evidence="2">
    <location>
        <begin position="1"/>
        <end position="17"/>
    </location>
</feature>
<proteinExistence type="predicted"/>
<reference evidence="4" key="1">
    <citation type="journal article" date="2015" name="Genome Announc.">
        <title>Draft genome sequence of the fungus Penicillium brasilianum MG11.</title>
        <authorList>
            <person name="Horn F."/>
            <person name="Linde J."/>
            <person name="Mattern D.J."/>
            <person name="Walther G."/>
            <person name="Guthke R."/>
            <person name="Brakhage A.A."/>
            <person name="Valiante V."/>
        </authorList>
    </citation>
    <scope>NUCLEOTIDE SEQUENCE [LARGE SCALE GENOMIC DNA]</scope>
    <source>
        <strain evidence="4">MG11</strain>
    </source>
</reference>
<evidence type="ECO:0008006" key="5">
    <source>
        <dbReference type="Google" id="ProtNLM"/>
    </source>
</evidence>
<name>A0A0F7TV19_PENBI</name>
<dbReference type="EMBL" id="CDHK01000008">
    <property type="protein sequence ID" value="CEJ60563.1"/>
    <property type="molecule type" value="Genomic_DNA"/>
</dbReference>
<evidence type="ECO:0000256" key="1">
    <source>
        <dbReference type="SAM" id="MobiDB-lite"/>
    </source>
</evidence>
<feature type="chain" id="PRO_5002522683" description="GPI anchored protein" evidence="2">
    <location>
        <begin position="18"/>
        <end position="209"/>
    </location>
</feature>
<evidence type="ECO:0000313" key="4">
    <source>
        <dbReference type="Proteomes" id="UP000042958"/>
    </source>
</evidence>